<feature type="chain" id="PRO_5047310845" description="Lipoprotein" evidence="1">
    <location>
        <begin position="25"/>
        <end position="165"/>
    </location>
</feature>
<dbReference type="RefSeq" id="WP_074948670.1">
    <property type="nucleotide sequence ID" value="NZ_BJXR01000025.1"/>
</dbReference>
<sequence>MTLRTHVMLSAVAVVMFGLTACNAGDPSEEQGTLESSEAALCSVEQSCPSGIPVTCSSAGSTCSSSPDNGGWVECDGIRTYCPPACTCGTTRYTATRSGEGATCGAAMTQARTLLTSTVAANCPAGGCNISDALGQCIPLGPNRTDGFRASVTRTYSCREPANCQ</sequence>
<comment type="caution">
    <text evidence="2">The sequence shown here is derived from an EMBL/GenBank/DDBJ whole genome shotgun (WGS) entry which is preliminary data.</text>
</comment>
<evidence type="ECO:0000256" key="1">
    <source>
        <dbReference type="SAM" id="SignalP"/>
    </source>
</evidence>
<gene>
    <name evidence="2" type="ORF">SAMN05443572_101436</name>
</gene>
<name>A0ABY1BW92_MYXFU</name>
<reference evidence="2 3" key="1">
    <citation type="submission" date="2016-10" db="EMBL/GenBank/DDBJ databases">
        <authorList>
            <person name="Varghese N."/>
            <person name="Submissions S."/>
        </authorList>
    </citation>
    <scope>NUCLEOTIDE SEQUENCE [LARGE SCALE GENOMIC DNA]</scope>
    <source>
        <strain evidence="2 3">DSM 16525</strain>
    </source>
</reference>
<keyword evidence="3" id="KW-1185">Reference proteome</keyword>
<evidence type="ECO:0000313" key="2">
    <source>
        <dbReference type="EMBL" id="SES87385.1"/>
    </source>
</evidence>
<dbReference type="PROSITE" id="PS51257">
    <property type="entry name" value="PROKAR_LIPOPROTEIN"/>
    <property type="match status" value="1"/>
</dbReference>
<protein>
    <recommendedName>
        <fullName evidence="4">Lipoprotein</fullName>
    </recommendedName>
</protein>
<dbReference type="Proteomes" id="UP000183760">
    <property type="component" value="Unassembled WGS sequence"/>
</dbReference>
<proteinExistence type="predicted"/>
<keyword evidence="1" id="KW-0732">Signal</keyword>
<evidence type="ECO:0008006" key="4">
    <source>
        <dbReference type="Google" id="ProtNLM"/>
    </source>
</evidence>
<feature type="signal peptide" evidence="1">
    <location>
        <begin position="1"/>
        <end position="24"/>
    </location>
</feature>
<evidence type="ECO:0000313" key="3">
    <source>
        <dbReference type="Proteomes" id="UP000183760"/>
    </source>
</evidence>
<accession>A0ABY1BW92</accession>
<dbReference type="EMBL" id="FOIB01000001">
    <property type="protein sequence ID" value="SES87385.1"/>
    <property type="molecule type" value="Genomic_DNA"/>
</dbReference>
<organism evidence="2 3">
    <name type="scientific">Myxococcus fulvus</name>
    <dbReference type="NCBI Taxonomy" id="33"/>
    <lineage>
        <taxon>Bacteria</taxon>
        <taxon>Pseudomonadati</taxon>
        <taxon>Myxococcota</taxon>
        <taxon>Myxococcia</taxon>
        <taxon>Myxococcales</taxon>
        <taxon>Cystobacterineae</taxon>
        <taxon>Myxococcaceae</taxon>
        <taxon>Myxococcus</taxon>
    </lineage>
</organism>